<dbReference type="Proteomes" id="UP000594463">
    <property type="component" value="Chromosome"/>
</dbReference>
<dbReference type="InterPro" id="IPR018768">
    <property type="entry name" value="DUF2344"/>
</dbReference>
<organism evidence="2 3">
    <name type="scientific">Atribacter laminatus</name>
    <dbReference type="NCBI Taxonomy" id="2847778"/>
    <lineage>
        <taxon>Bacteria</taxon>
        <taxon>Pseudomonadati</taxon>
        <taxon>Atribacterota</taxon>
        <taxon>Atribacteria</taxon>
        <taxon>Atribacterales</taxon>
        <taxon>Atribacteraceae</taxon>
        <taxon>Atribacter</taxon>
    </lineage>
</organism>
<evidence type="ECO:0000313" key="2">
    <source>
        <dbReference type="EMBL" id="QPM69496.1"/>
    </source>
</evidence>
<dbReference type="KEGG" id="alam:RT761_02729"/>
<name>A0A7T1F4G1_ATRLM</name>
<accession>A0A7T1F4G1</accession>
<proteinExistence type="predicted"/>
<dbReference type="Pfam" id="PF10105">
    <property type="entry name" value="DUF2344"/>
    <property type="match status" value="1"/>
</dbReference>
<reference evidence="2 3" key="1">
    <citation type="journal article" date="2021" name="Nat. Commun.">
        <title>Isolation of a member of the candidate phylum Atribacteria reveals a unique cell membrane structure.</title>
        <authorList>
            <person name="Taiki K."/>
            <person name="Nobu M.K."/>
            <person name="Kusada H."/>
            <person name="Meng X.-Y."/>
            <person name="Hosoki N."/>
            <person name="Uematsu K."/>
            <person name="Yoshioka H."/>
            <person name="Kamagata Y."/>
            <person name="Tamaki H."/>
        </authorList>
    </citation>
    <scope>NUCLEOTIDE SEQUENCE [LARGE SCALE GENOMIC DNA]</scope>
    <source>
        <strain evidence="2 3">RT761</strain>
    </source>
</reference>
<protein>
    <recommendedName>
        <fullName evidence="1">DUF2344 domain-containing protein</fullName>
    </recommendedName>
</protein>
<keyword evidence="3" id="KW-1185">Reference proteome</keyword>
<sequence length="219" mass="25770">MCSFSGVYGLWGLFIMNLLDRYRYRCRHLKLVPFHLLSQLDLNRFWDRALRRAELPIAFSQGFNPRPLLSFGPATVTGVISWTECLDMTFYESIEPEQIKNLLNSQVPEAMRIVEINSIPLDFPSIMKSINSVQYVFIFKDDGKMSNHHGFFSIEDIEELERKKLENQKCMVSFLFKKKNILMNPYKSLEFISKESGFNRENLLEVIKQNYHWSYSVEG</sequence>
<dbReference type="EMBL" id="CP065383">
    <property type="protein sequence ID" value="QPM69496.1"/>
    <property type="molecule type" value="Genomic_DNA"/>
</dbReference>
<dbReference type="AlphaFoldDB" id="A0A7T1F4G1"/>
<gene>
    <name evidence="2" type="ORF">RT761_02729</name>
</gene>
<evidence type="ECO:0000313" key="3">
    <source>
        <dbReference type="Proteomes" id="UP000594463"/>
    </source>
</evidence>
<dbReference type="NCBIfam" id="TIGR03936">
    <property type="entry name" value="sam_1_link_chp"/>
    <property type="match status" value="1"/>
</dbReference>
<evidence type="ECO:0000259" key="1">
    <source>
        <dbReference type="Pfam" id="PF10105"/>
    </source>
</evidence>
<feature type="domain" description="DUF2344" evidence="1">
    <location>
        <begin position="23"/>
        <end position="156"/>
    </location>
</feature>